<reference evidence="1" key="1">
    <citation type="submission" date="2024-05" db="EMBL/GenBank/DDBJ databases">
        <title>30 novel species of actinomycetes from the DSMZ collection.</title>
        <authorList>
            <person name="Nouioui I."/>
        </authorList>
    </citation>
    <scope>NUCLEOTIDE SEQUENCE</scope>
    <source>
        <strain evidence="1">DSM 40473</strain>
    </source>
</reference>
<dbReference type="EMBL" id="JAVRFI010000010">
    <property type="protein sequence ID" value="MDT0450984.1"/>
    <property type="molecule type" value="Genomic_DNA"/>
</dbReference>
<gene>
    <name evidence="1" type="ORF">RM609_18135</name>
</gene>
<proteinExistence type="predicted"/>
<dbReference type="Proteomes" id="UP001180531">
    <property type="component" value="Unassembled WGS sequence"/>
</dbReference>
<evidence type="ECO:0000313" key="2">
    <source>
        <dbReference type="Proteomes" id="UP001180531"/>
    </source>
</evidence>
<sequence length="81" mass="8902">MSAATLAVGRCQHNPSRWTHADGESRCHSCGVRRFSGYGALRPPGLAAVMTPAPRDPHAADRAAALGLARARRTRWWWRLP</sequence>
<keyword evidence="2" id="KW-1185">Reference proteome</keyword>
<dbReference type="RefSeq" id="WP_311612136.1">
    <property type="nucleotide sequence ID" value="NZ_JAVRFI010000010.1"/>
</dbReference>
<comment type="caution">
    <text evidence="1">The sequence shown here is derived from an EMBL/GenBank/DDBJ whole genome shotgun (WGS) entry which is preliminary data.</text>
</comment>
<evidence type="ECO:0000313" key="1">
    <source>
        <dbReference type="EMBL" id="MDT0450984.1"/>
    </source>
</evidence>
<accession>A0ABU2SPS1</accession>
<protein>
    <submittedName>
        <fullName evidence="1">DUF6255 family natural product biosynthesis protein</fullName>
    </submittedName>
</protein>
<dbReference type="InterPro" id="IPR046222">
    <property type="entry name" value="DUF6255"/>
</dbReference>
<name>A0ABU2SPS1_9ACTN</name>
<dbReference type="Pfam" id="PF19768">
    <property type="entry name" value="DUF6255"/>
    <property type="match status" value="1"/>
</dbReference>
<organism evidence="1 2">
    <name type="scientific">Streptomyces hesseae</name>
    <dbReference type="NCBI Taxonomy" id="3075519"/>
    <lineage>
        <taxon>Bacteria</taxon>
        <taxon>Bacillati</taxon>
        <taxon>Actinomycetota</taxon>
        <taxon>Actinomycetes</taxon>
        <taxon>Kitasatosporales</taxon>
        <taxon>Streptomycetaceae</taxon>
        <taxon>Streptomyces</taxon>
    </lineage>
</organism>